<organism evidence="1 2">
    <name type="scientific">Stylosanthes scabra</name>
    <dbReference type="NCBI Taxonomy" id="79078"/>
    <lineage>
        <taxon>Eukaryota</taxon>
        <taxon>Viridiplantae</taxon>
        <taxon>Streptophyta</taxon>
        <taxon>Embryophyta</taxon>
        <taxon>Tracheophyta</taxon>
        <taxon>Spermatophyta</taxon>
        <taxon>Magnoliopsida</taxon>
        <taxon>eudicotyledons</taxon>
        <taxon>Gunneridae</taxon>
        <taxon>Pentapetalae</taxon>
        <taxon>rosids</taxon>
        <taxon>fabids</taxon>
        <taxon>Fabales</taxon>
        <taxon>Fabaceae</taxon>
        <taxon>Papilionoideae</taxon>
        <taxon>50 kb inversion clade</taxon>
        <taxon>dalbergioids sensu lato</taxon>
        <taxon>Dalbergieae</taxon>
        <taxon>Pterocarpus clade</taxon>
        <taxon>Stylosanthes</taxon>
    </lineage>
</organism>
<proteinExistence type="predicted"/>
<name>A0ABU6V0D0_9FABA</name>
<evidence type="ECO:0000313" key="2">
    <source>
        <dbReference type="Proteomes" id="UP001341840"/>
    </source>
</evidence>
<reference evidence="1 2" key="1">
    <citation type="journal article" date="2023" name="Plants (Basel)">
        <title>Bridging the Gap: Combining Genomics and Transcriptomics Approaches to Understand Stylosanthes scabra, an Orphan Legume from the Brazilian Caatinga.</title>
        <authorList>
            <person name="Ferreira-Neto J.R.C."/>
            <person name="da Silva M.D."/>
            <person name="Binneck E."/>
            <person name="de Melo N.F."/>
            <person name="da Silva R.H."/>
            <person name="de Melo A.L.T.M."/>
            <person name="Pandolfi V."/>
            <person name="Bustamante F.O."/>
            <person name="Brasileiro-Vidal A.C."/>
            <person name="Benko-Iseppon A.M."/>
        </authorList>
    </citation>
    <scope>NUCLEOTIDE SEQUENCE [LARGE SCALE GENOMIC DNA]</scope>
    <source>
        <tissue evidence="1">Leaves</tissue>
    </source>
</reference>
<keyword evidence="2" id="KW-1185">Reference proteome</keyword>
<evidence type="ECO:0000313" key="1">
    <source>
        <dbReference type="EMBL" id="MED6166589.1"/>
    </source>
</evidence>
<dbReference type="EMBL" id="JASCZI010127363">
    <property type="protein sequence ID" value="MED6166589.1"/>
    <property type="molecule type" value="Genomic_DNA"/>
</dbReference>
<dbReference type="Proteomes" id="UP001341840">
    <property type="component" value="Unassembled WGS sequence"/>
</dbReference>
<protein>
    <submittedName>
        <fullName evidence="1">Uncharacterized protein</fullName>
    </submittedName>
</protein>
<gene>
    <name evidence="1" type="ORF">PIB30_110824</name>
</gene>
<sequence>MYALALKGKNISEALNSPLTIVYTQTIAWSFNPRGIDTPLHCGILLDMIRYTCRDLGLRNPSIKDEASIIGPELIQETTEQIKRIRSRILTAQSRQKS</sequence>
<comment type="caution">
    <text evidence="1">The sequence shown here is derived from an EMBL/GenBank/DDBJ whole genome shotgun (WGS) entry which is preliminary data.</text>
</comment>
<accession>A0ABU6V0D0</accession>